<reference evidence="2" key="1">
    <citation type="submission" date="2021-05" db="EMBL/GenBank/DDBJ databases">
        <authorList>
            <person name="Khan N."/>
        </authorList>
    </citation>
    <scope>NUCLEOTIDE SEQUENCE</scope>
</reference>
<organism evidence="2 3">
    <name type="scientific">Fusarium equiseti</name>
    <name type="common">Fusarium scirpi</name>
    <dbReference type="NCBI Taxonomy" id="61235"/>
    <lineage>
        <taxon>Eukaryota</taxon>
        <taxon>Fungi</taxon>
        <taxon>Dikarya</taxon>
        <taxon>Ascomycota</taxon>
        <taxon>Pezizomycotina</taxon>
        <taxon>Sordariomycetes</taxon>
        <taxon>Hypocreomycetidae</taxon>
        <taxon>Hypocreales</taxon>
        <taxon>Nectriaceae</taxon>
        <taxon>Fusarium</taxon>
        <taxon>Fusarium incarnatum-equiseti species complex</taxon>
    </lineage>
</organism>
<evidence type="ECO:0000259" key="1">
    <source>
        <dbReference type="Pfam" id="PF03992"/>
    </source>
</evidence>
<accession>A0A8J2IKU8</accession>
<protein>
    <recommendedName>
        <fullName evidence="1">ABM domain-containing protein</fullName>
    </recommendedName>
</protein>
<dbReference type="EMBL" id="CAJSTJ010000123">
    <property type="protein sequence ID" value="CAG7558342.1"/>
    <property type="molecule type" value="Genomic_DNA"/>
</dbReference>
<name>A0A8J2IKU8_FUSEQ</name>
<dbReference type="Pfam" id="PF03992">
    <property type="entry name" value="ABM"/>
    <property type="match status" value="1"/>
</dbReference>
<dbReference type="AlphaFoldDB" id="A0A8J2IKU8"/>
<sequence length="142" mass="15903">MCPANKELIDMANRAFEPPQEYFSVSTIAVHPDRIDEVSYLLYPSLTSSLTSNQAHACLTEVAEATLKEPGAKIYRFYKTEGKDEFVCMEKFTSRDAYAAHTSSEHVKEWARKYLDSGIFVGSFTFHHLAKEGPGAGGFDRP</sequence>
<gene>
    <name evidence="2" type="ORF">FEQUK3_LOCUS4074</name>
</gene>
<dbReference type="Proteomes" id="UP000693738">
    <property type="component" value="Unassembled WGS sequence"/>
</dbReference>
<evidence type="ECO:0000313" key="3">
    <source>
        <dbReference type="Proteomes" id="UP000693738"/>
    </source>
</evidence>
<dbReference type="InterPro" id="IPR007138">
    <property type="entry name" value="ABM_dom"/>
</dbReference>
<comment type="caution">
    <text evidence="2">The sequence shown here is derived from an EMBL/GenBank/DDBJ whole genome shotgun (WGS) entry which is preliminary data.</text>
</comment>
<proteinExistence type="predicted"/>
<feature type="domain" description="ABM" evidence="1">
    <location>
        <begin position="59"/>
        <end position="112"/>
    </location>
</feature>
<evidence type="ECO:0000313" key="2">
    <source>
        <dbReference type="EMBL" id="CAG7558342.1"/>
    </source>
</evidence>